<dbReference type="PANTHER" id="PTHR13124:SF12">
    <property type="entry name" value="LARGE RIBOSOMAL SUBUNIT PROTEIN ML46"/>
    <property type="match status" value="1"/>
</dbReference>
<dbReference type="InterPro" id="IPR040008">
    <property type="entry name" value="Ribosomal_mL46"/>
</dbReference>
<dbReference type="GO" id="GO:0005762">
    <property type="term" value="C:mitochondrial large ribosomal subunit"/>
    <property type="evidence" value="ECO:0007669"/>
    <property type="project" value="TreeGrafter"/>
</dbReference>
<dbReference type="Proteomes" id="UP000247409">
    <property type="component" value="Unassembled WGS sequence"/>
</dbReference>
<accession>A0A2V3IMW8</accession>
<keyword evidence="1" id="KW-0687">Ribonucleoprotein</keyword>
<sequence length="285" mass="32638">MQAAGGLRAAAPKALPKRLKLLQDHVRKKLKRGVDRLPKDGPDPAAQFKHGWRLATAAVLERYPVITPDLHPFEDKYLLGRILEMQKRARPIPPSFFLSEKDRLGGITEPTFDDPIADRYVPAPRVTDADRTNDHKSLHRALQERLYFVVRRTEKSKNMQFPQVLATKPDVTLRQYAQHALKSVTVPASRPRFHVLSYSPSCHLEHVYPSAYQQQHDVYGVKIFFYRTMLISGDVTELRNCEDYMWARACELPQLLGHEYYTAIKPILLGNGPTIDTSDAEYNTH</sequence>
<reference evidence="1 2" key="1">
    <citation type="journal article" date="2018" name="Mol. Biol. Evol.">
        <title>Analysis of the draft genome of the red seaweed Gracilariopsis chorda provides insights into genome size evolution in Rhodophyta.</title>
        <authorList>
            <person name="Lee J."/>
            <person name="Yang E.C."/>
            <person name="Graf L."/>
            <person name="Yang J.H."/>
            <person name="Qiu H."/>
            <person name="Zel Zion U."/>
            <person name="Chan C.X."/>
            <person name="Stephens T.G."/>
            <person name="Weber A.P.M."/>
            <person name="Boo G.H."/>
            <person name="Boo S.M."/>
            <person name="Kim K.M."/>
            <person name="Shin Y."/>
            <person name="Jung M."/>
            <person name="Lee S.J."/>
            <person name="Yim H.S."/>
            <person name="Lee J.H."/>
            <person name="Bhattacharya D."/>
            <person name="Yoon H.S."/>
        </authorList>
    </citation>
    <scope>NUCLEOTIDE SEQUENCE [LARGE SCALE GENOMIC DNA]</scope>
    <source>
        <strain evidence="1 2">SKKU-2015</strain>
        <tissue evidence="1">Whole body</tissue>
    </source>
</reference>
<proteinExistence type="predicted"/>
<dbReference type="OrthoDB" id="414075at2759"/>
<protein>
    <submittedName>
        <fullName evidence="1">39S ribosomal protein L46, mitochondrial</fullName>
    </submittedName>
</protein>
<dbReference type="Gene3D" id="3.90.79.10">
    <property type="entry name" value="Nucleoside Triphosphate Pyrophosphohydrolase"/>
    <property type="match status" value="1"/>
</dbReference>
<dbReference type="GO" id="GO:0003735">
    <property type="term" value="F:structural constituent of ribosome"/>
    <property type="evidence" value="ECO:0007669"/>
    <property type="project" value="InterPro"/>
</dbReference>
<gene>
    <name evidence="1" type="ORF">BWQ96_06816</name>
</gene>
<evidence type="ECO:0000313" key="2">
    <source>
        <dbReference type="Proteomes" id="UP000247409"/>
    </source>
</evidence>
<dbReference type="PANTHER" id="PTHR13124">
    <property type="entry name" value="39S RIBOSOMAL PROTEIN L46, MITOCHONDRIAL PRECURSOR-RELATED"/>
    <property type="match status" value="1"/>
</dbReference>
<keyword evidence="1" id="KW-0689">Ribosomal protein</keyword>
<comment type="caution">
    <text evidence="1">The sequence shown here is derived from an EMBL/GenBank/DDBJ whole genome shotgun (WGS) entry which is preliminary data.</text>
</comment>
<dbReference type="AlphaFoldDB" id="A0A2V3IMW8"/>
<keyword evidence="2" id="KW-1185">Reference proteome</keyword>
<dbReference type="STRING" id="448386.A0A2V3IMW8"/>
<name>A0A2V3IMW8_9FLOR</name>
<evidence type="ECO:0000313" key="1">
    <source>
        <dbReference type="EMBL" id="PXF43426.1"/>
    </source>
</evidence>
<dbReference type="EMBL" id="NBIV01000125">
    <property type="protein sequence ID" value="PXF43426.1"/>
    <property type="molecule type" value="Genomic_DNA"/>
</dbReference>
<organism evidence="1 2">
    <name type="scientific">Gracilariopsis chorda</name>
    <dbReference type="NCBI Taxonomy" id="448386"/>
    <lineage>
        <taxon>Eukaryota</taxon>
        <taxon>Rhodophyta</taxon>
        <taxon>Florideophyceae</taxon>
        <taxon>Rhodymeniophycidae</taxon>
        <taxon>Gracilariales</taxon>
        <taxon>Gracilariaceae</taxon>
        <taxon>Gracilariopsis</taxon>
    </lineage>
</organism>